<evidence type="ECO:0000313" key="1">
    <source>
        <dbReference type="EMBL" id="KAF5817045.1"/>
    </source>
</evidence>
<dbReference type="AlphaFoldDB" id="A0A9K3JM91"/>
<evidence type="ECO:0000313" key="2">
    <source>
        <dbReference type="Proteomes" id="UP000215914"/>
    </source>
</evidence>
<dbReference type="Gramene" id="mRNA:HanXRQr2_Chr02g0048501">
    <property type="protein sequence ID" value="CDS:HanXRQr2_Chr02g0048501.1"/>
    <property type="gene ID" value="HanXRQr2_Chr02g0048501"/>
</dbReference>
<reference evidence="1" key="1">
    <citation type="journal article" date="2017" name="Nature">
        <title>The sunflower genome provides insights into oil metabolism, flowering and Asterid evolution.</title>
        <authorList>
            <person name="Badouin H."/>
            <person name="Gouzy J."/>
            <person name="Grassa C.J."/>
            <person name="Murat F."/>
            <person name="Staton S.E."/>
            <person name="Cottret L."/>
            <person name="Lelandais-Briere C."/>
            <person name="Owens G.L."/>
            <person name="Carrere S."/>
            <person name="Mayjonade B."/>
            <person name="Legrand L."/>
            <person name="Gill N."/>
            <person name="Kane N.C."/>
            <person name="Bowers J.E."/>
            <person name="Hubner S."/>
            <person name="Bellec A."/>
            <person name="Berard A."/>
            <person name="Berges H."/>
            <person name="Blanchet N."/>
            <person name="Boniface M.C."/>
            <person name="Brunel D."/>
            <person name="Catrice O."/>
            <person name="Chaidir N."/>
            <person name="Claudel C."/>
            <person name="Donnadieu C."/>
            <person name="Faraut T."/>
            <person name="Fievet G."/>
            <person name="Helmstetter N."/>
            <person name="King M."/>
            <person name="Knapp S.J."/>
            <person name="Lai Z."/>
            <person name="Le Paslier M.C."/>
            <person name="Lippi Y."/>
            <person name="Lorenzon L."/>
            <person name="Mandel J.R."/>
            <person name="Marage G."/>
            <person name="Marchand G."/>
            <person name="Marquand E."/>
            <person name="Bret-Mestries E."/>
            <person name="Morien E."/>
            <person name="Nambeesan S."/>
            <person name="Nguyen T."/>
            <person name="Pegot-Espagnet P."/>
            <person name="Pouilly N."/>
            <person name="Raftis F."/>
            <person name="Sallet E."/>
            <person name="Schiex T."/>
            <person name="Thomas J."/>
            <person name="Vandecasteele C."/>
            <person name="Vares D."/>
            <person name="Vear F."/>
            <person name="Vautrin S."/>
            <person name="Crespi M."/>
            <person name="Mangin B."/>
            <person name="Burke J.M."/>
            <person name="Salse J."/>
            <person name="Munos S."/>
            <person name="Vincourt P."/>
            <person name="Rieseberg L.H."/>
            <person name="Langlade N.B."/>
        </authorList>
    </citation>
    <scope>NUCLEOTIDE SEQUENCE</scope>
    <source>
        <tissue evidence="1">Leaves</tissue>
    </source>
</reference>
<dbReference type="EMBL" id="MNCJ02000317">
    <property type="protein sequence ID" value="KAF5817045.1"/>
    <property type="molecule type" value="Genomic_DNA"/>
</dbReference>
<accession>A0A9K3JM91</accession>
<proteinExistence type="predicted"/>
<protein>
    <submittedName>
        <fullName evidence="1">Uncharacterized protein</fullName>
    </submittedName>
</protein>
<reference evidence="1" key="2">
    <citation type="submission" date="2020-06" db="EMBL/GenBank/DDBJ databases">
        <title>Helianthus annuus Genome sequencing and assembly Release 2.</title>
        <authorList>
            <person name="Gouzy J."/>
            <person name="Langlade N."/>
            <person name="Munos S."/>
        </authorList>
    </citation>
    <scope>NUCLEOTIDE SEQUENCE</scope>
    <source>
        <tissue evidence="1">Leaves</tissue>
    </source>
</reference>
<name>A0A9K3JM91_HELAN</name>
<gene>
    <name evidence="1" type="ORF">HanXRQr2_Chr02g0048501</name>
</gene>
<keyword evidence="2" id="KW-1185">Reference proteome</keyword>
<dbReference type="Proteomes" id="UP000215914">
    <property type="component" value="Unassembled WGS sequence"/>
</dbReference>
<sequence>MWTLITVTNGTTVNKKVVWTPCYTERPTHQQSSINYVLRIAFCYWCFLNFQFKPLNFCYCQRNPFVLLRE</sequence>
<organism evidence="1 2">
    <name type="scientific">Helianthus annuus</name>
    <name type="common">Common sunflower</name>
    <dbReference type="NCBI Taxonomy" id="4232"/>
    <lineage>
        <taxon>Eukaryota</taxon>
        <taxon>Viridiplantae</taxon>
        <taxon>Streptophyta</taxon>
        <taxon>Embryophyta</taxon>
        <taxon>Tracheophyta</taxon>
        <taxon>Spermatophyta</taxon>
        <taxon>Magnoliopsida</taxon>
        <taxon>eudicotyledons</taxon>
        <taxon>Gunneridae</taxon>
        <taxon>Pentapetalae</taxon>
        <taxon>asterids</taxon>
        <taxon>campanulids</taxon>
        <taxon>Asterales</taxon>
        <taxon>Asteraceae</taxon>
        <taxon>Asteroideae</taxon>
        <taxon>Heliantheae alliance</taxon>
        <taxon>Heliantheae</taxon>
        <taxon>Helianthus</taxon>
    </lineage>
</organism>
<comment type="caution">
    <text evidence="1">The sequence shown here is derived from an EMBL/GenBank/DDBJ whole genome shotgun (WGS) entry which is preliminary data.</text>
</comment>